<dbReference type="eggNOG" id="KOG3855">
    <property type="taxonomic scope" value="Eukaryota"/>
</dbReference>
<dbReference type="RefSeq" id="XP_007723140.1">
    <property type="nucleotide sequence ID" value="XM_007724950.1"/>
</dbReference>
<dbReference type="OrthoDB" id="1716816at2759"/>
<dbReference type="SUPFAM" id="SSF54373">
    <property type="entry name" value="FAD-linked reductases, C-terminal domain"/>
    <property type="match status" value="1"/>
</dbReference>
<dbReference type="Proteomes" id="UP000019484">
    <property type="component" value="Unassembled WGS sequence"/>
</dbReference>
<dbReference type="NCBIfam" id="NF006144">
    <property type="entry name" value="PRK08294.1"/>
    <property type="match status" value="1"/>
</dbReference>
<dbReference type="InterPro" id="IPR050641">
    <property type="entry name" value="RIFMO-like"/>
</dbReference>
<protein>
    <recommendedName>
        <fullName evidence="9">Phenol 2-monooxygenase</fullName>
    </recommendedName>
</protein>
<reference evidence="7 8" key="1">
    <citation type="submission" date="2013-03" db="EMBL/GenBank/DDBJ databases">
        <title>The Genome Sequence of Capronia coronata CBS 617.96.</title>
        <authorList>
            <consortium name="The Broad Institute Genomics Platform"/>
            <person name="Cuomo C."/>
            <person name="de Hoog S."/>
            <person name="Gorbushina A."/>
            <person name="Walker B."/>
            <person name="Young S.K."/>
            <person name="Zeng Q."/>
            <person name="Gargeya S."/>
            <person name="Fitzgerald M."/>
            <person name="Haas B."/>
            <person name="Abouelleil A."/>
            <person name="Allen A.W."/>
            <person name="Alvarado L."/>
            <person name="Arachchi H.M."/>
            <person name="Berlin A.M."/>
            <person name="Chapman S.B."/>
            <person name="Gainer-Dewar J."/>
            <person name="Goldberg J."/>
            <person name="Griggs A."/>
            <person name="Gujja S."/>
            <person name="Hansen M."/>
            <person name="Howarth C."/>
            <person name="Imamovic A."/>
            <person name="Ireland A."/>
            <person name="Larimer J."/>
            <person name="McCowan C."/>
            <person name="Murphy C."/>
            <person name="Pearson M."/>
            <person name="Poon T.W."/>
            <person name="Priest M."/>
            <person name="Roberts A."/>
            <person name="Saif S."/>
            <person name="Shea T."/>
            <person name="Sisk P."/>
            <person name="Sykes S."/>
            <person name="Wortman J."/>
            <person name="Nusbaum C."/>
            <person name="Birren B."/>
        </authorList>
    </citation>
    <scope>NUCLEOTIDE SEQUENCE [LARGE SCALE GENOMIC DNA]</scope>
    <source>
        <strain evidence="7 8">CBS 617.96</strain>
    </source>
</reference>
<dbReference type="HOGENOM" id="CLU_009665_9_2_1"/>
<feature type="domain" description="FAD-binding" evidence="5">
    <location>
        <begin position="24"/>
        <end position="383"/>
    </location>
</feature>
<evidence type="ECO:0000256" key="2">
    <source>
        <dbReference type="ARBA" id="ARBA00022630"/>
    </source>
</evidence>
<evidence type="ECO:0000256" key="1">
    <source>
        <dbReference type="ARBA" id="ARBA00007801"/>
    </source>
</evidence>
<name>W9YNZ4_9EURO</name>
<dbReference type="CDD" id="cd02979">
    <property type="entry name" value="PHOX_C"/>
    <property type="match status" value="1"/>
</dbReference>
<keyword evidence="3" id="KW-0274">FAD</keyword>
<evidence type="ECO:0000259" key="5">
    <source>
        <dbReference type="Pfam" id="PF01494"/>
    </source>
</evidence>
<dbReference type="PANTHER" id="PTHR43004:SF10">
    <property type="entry name" value="2-MONOOXYGENASE, PUTATIVE (AFU_ORTHOLOGUE AFUA_6G11480)-RELATED"/>
    <property type="match status" value="1"/>
</dbReference>
<dbReference type="PRINTS" id="PR00420">
    <property type="entry name" value="RNGMNOXGNASE"/>
</dbReference>
<evidence type="ECO:0000259" key="6">
    <source>
        <dbReference type="Pfam" id="PF07976"/>
    </source>
</evidence>
<dbReference type="SUPFAM" id="SSF51905">
    <property type="entry name" value="FAD/NAD(P)-binding domain"/>
    <property type="match status" value="1"/>
</dbReference>
<proteinExistence type="inferred from homology"/>
<dbReference type="Pfam" id="PF07976">
    <property type="entry name" value="Phe_hydrox_dim"/>
    <property type="match status" value="1"/>
</dbReference>
<comment type="caution">
    <text evidence="7">The sequence shown here is derived from an EMBL/GenBank/DDBJ whole genome shotgun (WGS) entry which is preliminary data.</text>
</comment>
<dbReference type="Pfam" id="PF01494">
    <property type="entry name" value="FAD_binding_3"/>
    <property type="match status" value="1"/>
</dbReference>
<organism evidence="7 8">
    <name type="scientific">Capronia coronata CBS 617.96</name>
    <dbReference type="NCBI Taxonomy" id="1182541"/>
    <lineage>
        <taxon>Eukaryota</taxon>
        <taxon>Fungi</taxon>
        <taxon>Dikarya</taxon>
        <taxon>Ascomycota</taxon>
        <taxon>Pezizomycotina</taxon>
        <taxon>Eurotiomycetes</taxon>
        <taxon>Chaetothyriomycetidae</taxon>
        <taxon>Chaetothyriales</taxon>
        <taxon>Herpotrichiellaceae</taxon>
        <taxon>Capronia</taxon>
    </lineage>
</organism>
<dbReference type="InterPro" id="IPR036249">
    <property type="entry name" value="Thioredoxin-like_sf"/>
</dbReference>
<dbReference type="GO" id="GO:0071949">
    <property type="term" value="F:FAD binding"/>
    <property type="evidence" value="ECO:0007669"/>
    <property type="project" value="InterPro"/>
</dbReference>
<dbReference type="InterPro" id="IPR012941">
    <property type="entry name" value="Phe_hydrox_C_dim_dom"/>
</dbReference>
<dbReference type="InterPro" id="IPR036188">
    <property type="entry name" value="FAD/NAD-bd_sf"/>
</dbReference>
<dbReference type="GeneID" id="19158939"/>
<gene>
    <name evidence="7" type="ORF">A1O1_04053</name>
</gene>
<dbReference type="GO" id="GO:0016709">
    <property type="term" value="F:oxidoreductase activity, acting on paired donors, with incorporation or reduction of molecular oxygen, NAD(P)H as one donor, and incorporation of one atom of oxygen"/>
    <property type="evidence" value="ECO:0007669"/>
    <property type="project" value="UniProtKB-ARBA"/>
</dbReference>
<evidence type="ECO:0000256" key="4">
    <source>
        <dbReference type="ARBA" id="ARBA00023002"/>
    </source>
</evidence>
<dbReference type="PANTHER" id="PTHR43004">
    <property type="entry name" value="TRK SYSTEM POTASSIUM UPTAKE PROTEIN"/>
    <property type="match status" value="1"/>
</dbReference>
<dbReference type="EMBL" id="AMWN01000003">
    <property type="protein sequence ID" value="EXJ90946.1"/>
    <property type="molecule type" value="Genomic_DNA"/>
</dbReference>
<dbReference type="SUPFAM" id="SSF52833">
    <property type="entry name" value="Thioredoxin-like"/>
    <property type="match status" value="1"/>
</dbReference>
<feature type="domain" description="Phenol hydroxylase-like C-terminal dimerisation" evidence="6">
    <location>
        <begin position="423"/>
        <end position="616"/>
    </location>
</feature>
<comment type="similarity">
    <text evidence="1">Belongs to the PheA/TfdB FAD monooxygenase family.</text>
</comment>
<accession>W9YNZ4</accession>
<dbReference type="STRING" id="1182541.W9YNZ4"/>
<evidence type="ECO:0000313" key="8">
    <source>
        <dbReference type="Proteomes" id="UP000019484"/>
    </source>
</evidence>
<sequence length="623" mass="69082">MAEEQPADHQHQYHRQLSTAPEQVDVLICGSGSAGLCAALWLAIYGTHNIKILERRSGPMTMGQADGVQCRTVEVFESFGMAEDLLREAYHVLEVAFWAPSPADPSRLHRASRTADTQPGLSHQPHVILNQARINGFMLDKMRAMGAAEVAYGYTVKGVVVDADAELAQENDPDEYPCTVVAERDGKEVVLKAKYVLGCDGAHSMVRKSLGYKMVGDSTDAVWGVMDVYPRTNFPDIRRKAAIHSNAGTILVIPREGGSLVRLYIEFPTGTNVKDIQLSHLHGKARQIFAPFDMEIAETAWWSCYCIGQRLADQFTKDNRVFLTGDAFHTHSPKAGQGMNVSLQDGYNIGWKLGMVLTGKAKPDLLTTYNLERGKTAADLIDFDRWFTKLFSKKASNKGDWTPEQFSQGFIKSGRYTAGLTAKYEDSSLTSSASSRPELAHNVVVGMRFPNAQVVRFCDAKAMPLVQALKADGRWRVIFFAGKIGDVHTLPRLQKIAKYLDSPAGPVRKYTPSSSDIDSFIEPIVVLSGDRVKLEQEEIPPFFWPVTGKWKMRDLHRVFVDDESYNSGHGHAYKKYGIIPDIGATVIVRPDQYVSKVIAIDDTQGIGELFDEFVVPTEQNGSL</sequence>
<keyword evidence="4" id="KW-0560">Oxidoreductase</keyword>
<evidence type="ECO:0000313" key="7">
    <source>
        <dbReference type="EMBL" id="EXJ90946.1"/>
    </source>
</evidence>
<dbReference type="Gene3D" id="3.50.50.60">
    <property type="entry name" value="FAD/NAD(P)-binding domain"/>
    <property type="match status" value="1"/>
</dbReference>
<evidence type="ECO:0000256" key="3">
    <source>
        <dbReference type="ARBA" id="ARBA00022827"/>
    </source>
</evidence>
<dbReference type="Gene3D" id="3.40.30.20">
    <property type="match status" value="1"/>
</dbReference>
<evidence type="ECO:0008006" key="9">
    <source>
        <dbReference type="Google" id="ProtNLM"/>
    </source>
</evidence>
<dbReference type="Gene3D" id="3.30.9.10">
    <property type="entry name" value="D-Amino Acid Oxidase, subunit A, domain 2"/>
    <property type="match status" value="1"/>
</dbReference>
<keyword evidence="8" id="KW-1185">Reference proteome</keyword>
<dbReference type="AlphaFoldDB" id="W9YNZ4"/>
<dbReference type="InterPro" id="IPR038220">
    <property type="entry name" value="PHOX_C_sf"/>
</dbReference>
<keyword evidence="2" id="KW-0285">Flavoprotein</keyword>
<dbReference type="InterPro" id="IPR002938">
    <property type="entry name" value="FAD-bd"/>
</dbReference>